<dbReference type="Proteomes" id="UP000588068">
    <property type="component" value="Unassembled WGS sequence"/>
</dbReference>
<proteinExistence type="predicted"/>
<evidence type="ECO:0000313" key="5">
    <source>
        <dbReference type="Proteomes" id="UP000588068"/>
    </source>
</evidence>
<evidence type="ECO:0000259" key="3">
    <source>
        <dbReference type="Pfam" id="PF21722"/>
    </source>
</evidence>
<protein>
    <recommendedName>
        <fullName evidence="3">Glycine-rich domain-containing protein</fullName>
    </recommendedName>
</protein>
<evidence type="ECO:0000256" key="2">
    <source>
        <dbReference type="SAM" id="SignalP"/>
    </source>
</evidence>
<evidence type="ECO:0000256" key="1">
    <source>
        <dbReference type="SAM" id="MobiDB-lite"/>
    </source>
</evidence>
<name>A0A841HQH5_9GAMM</name>
<keyword evidence="5" id="KW-1185">Reference proteome</keyword>
<evidence type="ECO:0000313" key="4">
    <source>
        <dbReference type="EMBL" id="MBB6095126.1"/>
    </source>
</evidence>
<dbReference type="AlphaFoldDB" id="A0A841HQH5"/>
<dbReference type="Pfam" id="PF21722">
    <property type="entry name" value="Gly_rich_2"/>
    <property type="match status" value="1"/>
</dbReference>
<comment type="caution">
    <text evidence="4">The sequence shown here is derived from an EMBL/GenBank/DDBJ whole genome shotgun (WGS) entry which is preliminary data.</text>
</comment>
<gene>
    <name evidence="4" type="ORF">HNQ60_004016</name>
</gene>
<feature type="domain" description="Glycine-rich" evidence="3">
    <location>
        <begin position="47"/>
        <end position="274"/>
    </location>
</feature>
<feature type="region of interest" description="Disordered" evidence="1">
    <location>
        <begin position="208"/>
        <end position="229"/>
    </location>
</feature>
<accession>A0A841HQH5</accession>
<keyword evidence="2" id="KW-0732">Signal</keyword>
<sequence>MKVQSVVRLLALATVIALLPFRQSEVLAQDTSRTNAARVKEVSWSKSGTYEWRRPEGVRYILVRACGGGGGGGGSYSFSARPAPATERGTAAGGGGGAGSPVATILLGPLAADSYTIVIGHGGAGGASAYAAKATSARVASVPGDAGTATSFTGPDIAFETPGASGGSVGKVGTNFSTEANMYEYSISPSSSSGGAYPGGGSVQNGGRGLLGLGGSGNSQGNSGGGGGSVGNGGAGGSVNAAGVNGGACAGGGGAGFLAGGSSSSAGGNGGDGSLTLLSLTNAGG</sequence>
<feature type="chain" id="PRO_5032707701" description="Glycine-rich domain-containing protein" evidence="2">
    <location>
        <begin position="29"/>
        <end position="285"/>
    </location>
</feature>
<dbReference type="InterPro" id="IPR049304">
    <property type="entry name" value="Gly_rich_dom"/>
</dbReference>
<reference evidence="4 5" key="1">
    <citation type="submission" date="2020-08" db="EMBL/GenBank/DDBJ databases">
        <title>Genomic Encyclopedia of Type Strains, Phase IV (KMG-IV): sequencing the most valuable type-strain genomes for metagenomic binning, comparative biology and taxonomic classification.</title>
        <authorList>
            <person name="Goeker M."/>
        </authorList>
    </citation>
    <scope>NUCLEOTIDE SEQUENCE [LARGE SCALE GENOMIC DNA]</scope>
    <source>
        <strain evidence="4 5">DSM 26723</strain>
    </source>
</reference>
<organism evidence="4 5">
    <name type="scientific">Povalibacter uvarum</name>
    <dbReference type="NCBI Taxonomy" id="732238"/>
    <lineage>
        <taxon>Bacteria</taxon>
        <taxon>Pseudomonadati</taxon>
        <taxon>Pseudomonadota</taxon>
        <taxon>Gammaproteobacteria</taxon>
        <taxon>Steroidobacterales</taxon>
        <taxon>Steroidobacteraceae</taxon>
        <taxon>Povalibacter</taxon>
    </lineage>
</organism>
<dbReference type="EMBL" id="JACHHZ010000005">
    <property type="protein sequence ID" value="MBB6095126.1"/>
    <property type="molecule type" value="Genomic_DNA"/>
</dbReference>
<feature type="signal peptide" evidence="2">
    <location>
        <begin position="1"/>
        <end position="28"/>
    </location>
</feature>
<dbReference type="RefSeq" id="WP_184334532.1">
    <property type="nucleotide sequence ID" value="NZ_JACHHZ010000005.1"/>
</dbReference>